<dbReference type="RefSeq" id="WP_162528359.1">
    <property type="nucleotide sequence ID" value="NZ_BJCI01000057.1"/>
</dbReference>
<dbReference type="EMBL" id="BJCI01000057">
    <property type="protein sequence ID" value="GCL51522.1"/>
    <property type="molecule type" value="Genomic_DNA"/>
</dbReference>
<sequence>MEIIEDQIFEAEVEEAGKAYQIGDYQTIQECITNQSVFLDIDPQRVRKWQITKLIDGGG</sequence>
<evidence type="ECO:0000313" key="1">
    <source>
        <dbReference type="EMBL" id="GCL51522.1"/>
    </source>
</evidence>
<protein>
    <submittedName>
        <fullName evidence="1">Uncharacterized protein</fullName>
    </submittedName>
</protein>
<proteinExistence type="predicted"/>
<organism evidence="1 2">
    <name type="scientific">Microcystis aeruginosa NIES-3804</name>
    <dbReference type="NCBI Taxonomy" id="2517783"/>
    <lineage>
        <taxon>Bacteria</taxon>
        <taxon>Bacillati</taxon>
        <taxon>Cyanobacteriota</taxon>
        <taxon>Cyanophyceae</taxon>
        <taxon>Oscillatoriophycideae</taxon>
        <taxon>Chroococcales</taxon>
        <taxon>Microcystaceae</taxon>
        <taxon>Microcystis</taxon>
    </lineage>
</organism>
<comment type="caution">
    <text evidence="1">The sequence shown here is derived from an EMBL/GenBank/DDBJ whole genome shotgun (WGS) entry which is preliminary data.</text>
</comment>
<name>A0A6H9GZ53_MICAE</name>
<gene>
    <name evidence="1" type="ORF">NIES3804_31020</name>
</gene>
<dbReference type="Proteomes" id="UP000435041">
    <property type="component" value="Unassembled WGS sequence"/>
</dbReference>
<reference evidence="1 2" key="1">
    <citation type="submission" date="2019-02" db="EMBL/GenBank/DDBJ databases">
        <title>Draft genome sequence of Arthrospira platensis NIES-3804.</title>
        <authorList>
            <person name="Yamaguchi H."/>
            <person name="Suzuki S."/>
            <person name="Kawachi M."/>
        </authorList>
    </citation>
    <scope>NUCLEOTIDE SEQUENCE [LARGE SCALE GENOMIC DNA]</scope>
    <source>
        <strain evidence="1 2">NIES-3804</strain>
    </source>
</reference>
<accession>A0A6H9GZ53</accession>
<evidence type="ECO:0000313" key="2">
    <source>
        <dbReference type="Proteomes" id="UP000435041"/>
    </source>
</evidence>
<dbReference type="AlphaFoldDB" id="A0A6H9GZ53"/>